<gene>
    <name evidence="1" type="ORF">ACEG43_43565</name>
</gene>
<evidence type="ECO:0000313" key="2">
    <source>
        <dbReference type="Proteomes" id="UP001571476"/>
    </source>
</evidence>
<evidence type="ECO:0000313" key="1">
    <source>
        <dbReference type="EMBL" id="MFA3842943.1"/>
    </source>
</evidence>
<name>A0ABV4SXF3_9ACTN</name>
<reference evidence="1 2" key="1">
    <citation type="submission" date="2024-08" db="EMBL/GenBank/DDBJ databases">
        <title>Genome sequence of Streptomyces aureus CACIA-1.46HGO.</title>
        <authorList>
            <person name="Evangelista-Martinez Z."/>
        </authorList>
    </citation>
    <scope>NUCLEOTIDE SEQUENCE [LARGE SCALE GENOMIC DNA]</scope>
    <source>
        <strain evidence="1 2">CACIA-1.46HGO</strain>
    </source>
</reference>
<keyword evidence="2" id="KW-1185">Reference proteome</keyword>
<sequence>MLQSTVQCGGGILRVGPDEEILGFVEPQDGARGEGVGIEQGQEPPGVLRENQLPVLQAGADGFEGGTGLARARLSAYEYQRRLTSGGCLAQLVAQLLVVVAFDVIREYEGAVVSRSRRAMDRGVDAELLRRPRRTGRGRSIRATPCFSEKCWWNCPML</sequence>
<organism evidence="1 2">
    <name type="scientific">Streptomyces aureus</name>
    <dbReference type="NCBI Taxonomy" id="193461"/>
    <lineage>
        <taxon>Bacteria</taxon>
        <taxon>Bacillati</taxon>
        <taxon>Actinomycetota</taxon>
        <taxon>Actinomycetes</taxon>
        <taxon>Kitasatosporales</taxon>
        <taxon>Streptomycetaceae</taxon>
        <taxon>Streptomyces</taxon>
    </lineage>
</organism>
<comment type="caution">
    <text evidence="1">The sequence shown here is derived from an EMBL/GenBank/DDBJ whole genome shotgun (WGS) entry which is preliminary data.</text>
</comment>
<dbReference type="RefSeq" id="WP_372566829.1">
    <property type="nucleotide sequence ID" value="NZ_JBGOSP010000047.1"/>
</dbReference>
<accession>A0ABV4SXF3</accession>
<dbReference type="Proteomes" id="UP001571476">
    <property type="component" value="Unassembled WGS sequence"/>
</dbReference>
<protein>
    <submittedName>
        <fullName evidence="1">Uncharacterized protein</fullName>
    </submittedName>
</protein>
<dbReference type="EMBL" id="JBGOSP010000047">
    <property type="protein sequence ID" value="MFA3842943.1"/>
    <property type="molecule type" value="Genomic_DNA"/>
</dbReference>
<proteinExistence type="predicted"/>